<reference evidence="8" key="1">
    <citation type="journal article" date="2021" name="Nat. Commun.">
        <title>Genetic determinants of endophytism in the Arabidopsis root mycobiome.</title>
        <authorList>
            <person name="Mesny F."/>
            <person name="Miyauchi S."/>
            <person name="Thiergart T."/>
            <person name="Pickel B."/>
            <person name="Atanasova L."/>
            <person name="Karlsson M."/>
            <person name="Huettel B."/>
            <person name="Barry K.W."/>
            <person name="Haridas S."/>
            <person name="Chen C."/>
            <person name="Bauer D."/>
            <person name="Andreopoulos W."/>
            <person name="Pangilinan J."/>
            <person name="LaButti K."/>
            <person name="Riley R."/>
            <person name="Lipzen A."/>
            <person name="Clum A."/>
            <person name="Drula E."/>
            <person name="Henrissat B."/>
            <person name="Kohler A."/>
            <person name="Grigoriev I.V."/>
            <person name="Martin F.M."/>
            <person name="Hacquard S."/>
        </authorList>
    </citation>
    <scope>NUCLEOTIDE SEQUENCE</scope>
    <source>
        <strain evidence="8">MPI-CAGE-CH-0235</strain>
    </source>
</reference>
<feature type="transmembrane region" description="Helical" evidence="6">
    <location>
        <begin position="18"/>
        <end position="40"/>
    </location>
</feature>
<dbReference type="AlphaFoldDB" id="A0A8K0SLU0"/>
<dbReference type="OrthoDB" id="5429740at2759"/>
<gene>
    <name evidence="8" type="ORF">B0I35DRAFT_360525</name>
</gene>
<evidence type="ECO:0000256" key="6">
    <source>
        <dbReference type="SAM" id="Phobius"/>
    </source>
</evidence>
<keyword evidence="4 6" id="KW-0472">Membrane</keyword>
<protein>
    <recommendedName>
        <fullName evidence="7">Rhodopsin domain-containing protein</fullName>
    </recommendedName>
</protein>
<feature type="transmembrane region" description="Helical" evidence="6">
    <location>
        <begin position="94"/>
        <end position="118"/>
    </location>
</feature>
<dbReference type="GO" id="GO:0016020">
    <property type="term" value="C:membrane"/>
    <property type="evidence" value="ECO:0007669"/>
    <property type="project" value="UniProtKB-SubCell"/>
</dbReference>
<dbReference type="Proteomes" id="UP000813444">
    <property type="component" value="Unassembled WGS sequence"/>
</dbReference>
<dbReference type="InterPro" id="IPR049326">
    <property type="entry name" value="Rhodopsin_dom_fungi"/>
</dbReference>
<evidence type="ECO:0000256" key="2">
    <source>
        <dbReference type="ARBA" id="ARBA00022692"/>
    </source>
</evidence>
<evidence type="ECO:0000256" key="3">
    <source>
        <dbReference type="ARBA" id="ARBA00022989"/>
    </source>
</evidence>
<organism evidence="8 9">
    <name type="scientific">Stachybotrys elegans</name>
    <dbReference type="NCBI Taxonomy" id="80388"/>
    <lineage>
        <taxon>Eukaryota</taxon>
        <taxon>Fungi</taxon>
        <taxon>Dikarya</taxon>
        <taxon>Ascomycota</taxon>
        <taxon>Pezizomycotina</taxon>
        <taxon>Sordariomycetes</taxon>
        <taxon>Hypocreomycetidae</taxon>
        <taxon>Hypocreales</taxon>
        <taxon>Stachybotryaceae</taxon>
        <taxon>Stachybotrys</taxon>
    </lineage>
</organism>
<comment type="subcellular location">
    <subcellularLocation>
        <location evidence="1">Membrane</location>
        <topology evidence="1">Multi-pass membrane protein</topology>
    </subcellularLocation>
</comment>
<evidence type="ECO:0000256" key="1">
    <source>
        <dbReference type="ARBA" id="ARBA00004141"/>
    </source>
</evidence>
<evidence type="ECO:0000256" key="4">
    <source>
        <dbReference type="ARBA" id="ARBA00023136"/>
    </source>
</evidence>
<dbReference type="PANTHER" id="PTHR33048">
    <property type="entry name" value="PTH11-LIKE INTEGRAL MEMBRANE PROTEIN (AFU_ORTHOLOGUE AFUA_5G11245)"/>
    <property type="match status" value="1"/>
</dbReference>
<evidence type="ECO:0000256" key="5">
    <source>
        <dbReference type="ARBA" id="ARBA00038359"/>
    </source>
</evidence>
<dbReference type="EMBL" id="JAGPNK010000015">
    <property type="protein sequence ID" value="KAH7308400.1"/>
    <property type="molecule type" value="Genomic_DNA"/>
</dbReference>
<feature type="transmembrane region" description="Helical" evidence="6">
    <location>
        <begin position="262"/>
        <end position="280"/>
    </location>
</feature>
<comment type="caution">
    <text evidence="8">The sequence shown here is derived from an EMBL/GenBank/DDBJ whole genome shotgun (WGS) entry which is preliminary data.</text>
</comment>
<feature type="domain" description="Rhodopsin" evidence="7">
    <location>
        <begin position="36"/>
        <end position="272"/>
    </location>
</feature>
<dbReference type="InterPro" id="IPR052337">
    <property type="entry name" value="SAT4-like"/>
</dbReference>
<keyword evidence="3 6" id="KW-1133">Transmembrane helix</keyword>
<feature type="transmembrane region" description="Helical" evidence="6">
    <location>
        <begin position="52"/>
        <end position="74"/>
    </location>
</feature>
<comment type="similarity">
    <text evidence="5">Belongs to the SAT4 family.</text>
</comment>
<keyword evidence="9" id="KW-1185">Reference proteome</keyword>
<feature type="transmembrane region" description="Helical" evidence="6">
    <location>
        <begin position="176"/>
        <end position="200"/>
    </location>
</feature>
<proteinExistence type="inferred from homology"/>
<feature type="transmembrane region" description="Helical" evidence="6">
    <location>
        <begin position="130"/>
        <end position="156"/>
    </location>
</feature>
<evidence type="ECO:0000259" key="7">
    <source>
        <dbReference type="Pfam" id="PF20684"/>
    </source>
</evidence>
<dbReference type="Pfam" id="PF20684">
    <property type="entry name" value="Fung_rhodopsin"/>
    <property type="match status" value="1"/>
</dbReference>
<feature type="transmembrane region" description="Helical" evidence="6">
    <location>
        <begin position="212"/>
        <end position="230"/>
    </location>
</feature>
<evidence type="ECO:0000313" key="8">
    <source>
        <dbReference type="EMBL" id="KAH7308400.1"/>
    </source>
</evidence>
<name>A0A8K0SLU0_9HYPO</name>
<dbReference type="PANTHER" id="PTHR33048:SF47">
    <property type="entry name" value="INTEGRAL MEMBRANE PROTEIN-RELATED"/>
    <property type="match status" value="1"/>
</dbReference>
<keyword evidence="2 6" id="KW-0812">Transmembrane</keyword>
<sequence length="303" mass="33744">MDTYRPGANPDDLGRGPMIVGIVWTLTILAMFVIGVRLYARKKLKSLSWDDWIMAAALCIQLVDNSFMMVSYSYGMGKHDADMTLNQIINAVKWGWLWTSAGIFVATLARVSCSIFLIRIFGIRKWFKWYLIGFTFLQCCAAIALFFVTFLGVQPIEALWNPFVTANASLTADVSIYMAYFTQALFTWADLTYVLLPVIFIWKLQMGLPKRIGLMAVLLISLITVAASILKATRVQNVSSELSEPQYAASIATLLSGMEQTLVMLLGSIPAACAVSKLHVGFFSRLDSYMSSCFSHRGTSQIK</sequence>
<evidence type="ECO:0000313" key="9">
    <source>
        <dbReference type="Proteomes" id="UP000813444"/>
    </source>
</evidence>
<accession>A0A8K0SLU0</accession>